<proteinExistence type="predicted"/>
<comment type="caution">
    <text evidence="2">The sequence shown here is derived from an EMBL/GenBank/DDBJ whole genome shotgun (WGS) entry which is preliminary data.</text>
</comment>
<dbReference type="Proteomes" id="UP000030012">
    <property type="component" value="Unassembled WGS sequence"/>
</dbReference>
<dbReference type="GO" id="GO:0005737">
    <property type="term" value="C:cytoplasm"/>
    <property type="evidence" value="ECO:0007669"/>
    <property type="project" value="TreeGrafter"/>
</dbReference>
<evidence type="ECO:0000256" key="1">
    <source>
        <dbReference type="ARBA" id="ARBA00023002"/>
    </source>
</evidence>
<dbReference type="GO" id="GO:0006081">
    <property type="term" value="P:aldehyde metabolic process"/>
    <property type="evidence" value="ECO:0007669"/>
    <property type="project" value="InterPro"/>
</dbReference>
<dbReference type="InterPro" id="IPR016161">
    <property type="entry name" value="Ald_DH/histidinol_DH"/>
</dbReference>
<dbReference type="EMBL" id="JENJ01000035">
    <property type="protein sequence ID" value="KGM95634.1"/>
    <property type="molecule type" value="Genomic_DNA"/>
</dbReference>
<dbReference type="InterPro" id="IPR012394">
    <property type="entry name" value="Aldehyde_DH_NAD(P)"/>
</dbReference>
<reference evidence="2 3" key="1">
    <citation type="submission" date="2014-01" db="EMBL/GenBank/DDBJ databases">
        <title>Plasmidome dynamics in the species complex Clostridium novyi sensu lato converts strains of independent lineages into distinctly different pathogens.</title>
        <authorList>
            <person name="Skarin H."/>
            <person name="Segerman B."/>
        </authorList>
    </citation>
    <scope>NUCLEOTIDE SEQUENCE [LARGE SCALE GENOMIC DNA]</scope>
    <source>
        <strain evidence="2 3">4552</strain>
    </source>
</reference>
<dbReference type="SUPFAM" id="SSF53720">
    <property type="entry name" value="ALDH-like"/>
    <property type="match status" value="1"/>
</dbReference>
<dbReference type="AlphaFoldDB" id="A0A0A0I2L0"/>
<dbReference type="Gene3D" id="3.40.605.10">
    <property type="entry name" value="Aldehyde Dehydrogenase, Chain A, domain 1"/>
    <property type="match status" value="1"/>
</dbReference>
<accession>A0A0A0I2L0</accession>
<sequence length="64" mass="7514">MHLANENLPFGGIGTSDLGNYHGKYSFDIFSKKTSFLNKSTKLDINLRYAPFDKKWKWIKRFVK</sequence>
<keyword evidence="1" id="KW-0560">Oxidoreductase</keyword>
<protein>
    <recommendedName>
        <fullName evidence="4">Aldehyde dehydrogenase domain-containing protein</fullName>
    </recommendedName>
</protein>
<evidence type="ECO:0008006" key="4">
    <source>
        <dbReference type="Google" id="ProtNLM"/>
    </source>
</evidence>
<dbReference type="PANTHER" id="PTHR43570:SF16">
    <property type="entry name" value="ALDEHYDE DEHYDROGENASE TYPE III, ISOFORM Q"/>
    <property type="match status" value="1"/>
</dbReference>
<dbReference type="PANTHER" id="PTHR43570">
    <property type="entry name" value="ALDEHYDE DEHYDROGENASE"/>
    <property type="match status" value="1"/>
</dbReference>
<dbReference type="GO" id="GO:0004029">
    <property type="term" value="F:aldehyde dehydrogenase (NAD+) activity"/>
    <property type="evidence" value="ECO:0007669"/>
    <property type="project" value="TreeGrafter"/>
</dbReference>
<evidence type="ECO:0000313" key="2">
    <source>
        <dbReference type="EMBL" id="KGM95634.1"/>
    </source>
</evidence>
<evidence type="ECO:0000313" key="3">
    <source>
        <dbReference type="Proteomes" id="UP000030012"/>
    </source>
</evidence>
<dbReference type="InterPro" id="IPR016162">
    <property type="entry name" value="Ald_DH_N"/>
</dbReference>
<organism evidence="2 3">
    <name type="scientific">Clostridium novyi A str. 4552</name>
    <dbReference type="NCBI Taxonomy" id="1444289"/>
    <lineage>
        <taxon>Bacteria</taxon>
        <taxon>Bacillati</taxon>
        <taxon>Bacillota</taxon>
        <taxon>Clostridia</taxon>
        <taxon>Eubacteriales</taxon>
        <taxon>Clostridiaceae</taxon>
        <taxon>Clostridium</taxon>
    </lineage>
</organism>
<name>A0A0A0I2L0_CLONO</name>
<gene>
    <name evidence="2" type="ORF">Z968_08640</name>
</gene>